<organism evidence="3 4">
    <name type="scientific">Bosea lathyri</name>
    <dbReference type="NCBI Taxonomy" id="1036778"/>
    <lineage>
        <taxon>Bacteria</taxon>
        <taxon>Pseudomonadati</taxon>
        <taxon>Pseudomonadota</taxon>
        <taxon>Alphaproteobacteria</taxon>
        <taxon>Hyphomicrobiales</taxon>
        <taxon>Boseaceae</taxon>
        <taxon>Bosea</taxon>
    </lineage>
</organism>
<dbReference type="PANTHER" id="PTHR30007">
    <property type="entry name" value="PHP DOMAIN PROTEIN"/>
    <property type="match status" value="1"/>
</dbReference>
<evidence type="ECO:0000256" key="1">
    <source>
        <dbReference type="SAM" id="Phobius"/>
    </source>
</evidence>
<dbReference type="InterPro" id="IPR025161">
    <property type="entry name" value="IS402-like_dom"/>
</dbReference>
<dbReference type="PANTHER" id="PTHR30007:SF0">
    <property type="entry name" value="TRANSPOSASE"/>
    <property type="match status" value="1"/>
</dbReference>
<evidence type="ECO:0000313" key="3">
    <source>
        <dbReference type="EMBL" id="SEG27884.1"/>
    </source>
</evidence>
<evidence type="ECO:0000259" key="2">
    <source>
        <dbReference type="Pfam" id="PF13340"/>
    </source>
</evidence>
<proteinExistence type="predicted"/>
<keyword evidence="1" id="KW-0812">Transmembrane</keyword>
<name>A0A1H5YV76_9HYPH</name>
<feature type="domain" description="Insertion element IS402-like" evidence="2">
    <location>
        <begin position="91"/>
        <end position="143"/>
    </location>
</feature>
<keyword evidence="1" id="KW-0472">Membrane</keyword>
<evidence type="ECO:0000313" key="4">
    <source>
        <dbReference type="Proteomes" id="UP000236743"/>
    </source>
</evidence>
<accession>A0A1H5YV76</accession>
<sequence>MCRNSSAGLNAKFRATHERNSAFNAGAACTARFRRARFHQRSRRGDRSCSRLFGNFGIVGFAWFTLWMWTTSSRGRMAAIEKKAKRYPRDLTDEGWSAVEAFSSAARSDGQSARNRFREVLNATRYLVRSGCEWRMLPKPRSPRPGWRSNLRRGDQALSARSRLPKSLGWPSVRAGRGMLSPLSCAAAARFSLGLQPNSARNAL</sequence>
<protein>
    <submittedName>
        <fullName evidence="3">Putative transposase of IS4/5 family</fullName>
    </submittedName>
</protein>
<gene>
    <name evidence="3" type="ORF">SAMN04488115_104106</name>
</gene>
<reference evidence="3 4" key="1">
    <citation type="submission" date="2016-10" db="EMBL/GenBank/DDBJ databases">
        <authorList>
            <person name="de Groot N.N."/>
        </authorList>
    </citation>
    <scope>NUCLEOTIDE SEQUENCE [LARGE SCALE GENOMIC DNA]</scope>
    <source>
        <strain evidence="3 4">DSM 26656</strain>
    </source>
</reference>
<dbReference type="Pfam" id="PF13340">
    <property type="entry name" value="DUF4096"/>
    <property type="match status" value="1"/>
</dbReference>
<keyword evidence="4" id="KW-1185">Reference proteome</keyword>
<feature type="transmembrane region" description="Helical" evidence="1">
    <location>
        <begin position="52"/>
        <end position="70"/>
    </location>
</feature>
<dbReference type="Proteomes" id="UP000236743">
    <property type="component" value="Unassembled WGS sequence"/>
</dbReference>
<dbReference type="EMBL" id="FNUY01000004">
    <property type="protein sequence ID" value="SEG27884.1"/>
    <property type="molecule type" value="Genomic_DNA"/>
</dbReference>
<dbReference type="AlphaFoldDB" id="A0A1H5YV76"/>
<keyword evidence="1" id="KW-1133">Transmembrane helix</keyword>